<gene>
    <name evidence="1" type="ORF">NPIL_529771</name>
</gene>
<dbReference type="EMBL" id="BMAW01053406">
    <property type="protein sequence ID" value="GFS90898.1"/>
    <property type="molecule type" value="Genomic_DNA"/>
</dbReference>
<dbReference type="AlphaFoldDB" id="A0A8X6N321"/>
<evidence type="ECO:0000313" key="1">
    <source>
        <dbReference type="EMBL" id="GFS90898.1"/>
    </source>
</evidence>
<protein>
    <submittedName>
        <fullName evidence="1">Uncharacterized protein</fullName>
    </submittedName>
</protein>
<name>A0A8X6N321_NEPPI</name>
<sequence length="117" mass="13315">MPPRIRTPAHCCPLPRCRLKASRVTCWQKHLRVRAAAVKYTSTPGAFLKPNVSRFHLPYAFVKWQKLWHILAAAKRNFSAINAMAAAFAARTLATVNIKNRISELAPTPYNKHSFQF</sequence>
<organism evidence="1 2">
    <name type="scientific">Nephila pilipes</name>
    <name type="common">Giant wood spider</name>
    <name type="synonym">Nephila maculata</name>
    <dbReference type="NCBI Taxonomy" id="299642"/>
    <lineage>
        <taxon>Eukaryota</taxon>
        <taxon>Metazoa</taxon>
        <taxon>Ecdysozoa</taxon>
        <taxon>Arthropoda</taxon>
        <taxon>Chelicerata</taxon>
        <taxon>Arachnida</taxon>
        <taxon>Araneae</taxon>
        <taxon>Araneomorphae</taxon>
        <taxon>Entelegynae</taxon>
        <taxon>Araneoidea</taxon>
        <taxon>Nephilidae</taxon>
        <taxon>Nephila</taxon>
    </lineage>
</organism>
<reference evidence="1" key="1">
    <citation type="submission" date="2020-08" db="EMBL/GenBank/DDBJ databases">
        <title>Multicomponent nature underlies the extraordinary mechanical properties of spider dragline silk.</title>
        <authorList>
            <person name="Kono N."/>
            <person name="Nakamura H."/>
            <person name="Mori M."/>
            <person name="Yoshida Y."/>
            <person name="Ohtoshi R."/>
            <person name="Malay A.D."/>
            <person name="Moran D.A.P."/>
            <person name="Tomita M."/>
            <person name="Numata K."/>
            <person name="Arakawa K."/>
        </authorList>
    </citation>
    <scope>NUCLEOTIDE SEQUENCE</scope>
</reference>
<evidence type="ECO:0000313" key="2">
    <source>
        <dbReference type="Proteomes" id="UP000887013"/>
    </source>
</evidence>
<dbReference type="Proteomes" id="UP000887013">
    <property type="component" value="Unassembled WGS sequence"/>
</dbReference>
<accession>A0A8X6N321</accession>
<comment type="caution">
    <text evidence="1">The sequence shown here is derived from an EMBL/GenBank/DDBJ whole genome shotgun (WGS) entry which is preliminary data.</text>
</comment>
<proteinExistence type="predicted"/>
<keyword evidence="2" id="KW-1185">Reference proteome</keyword>